<dbReference type="AlphaFoldDB" id="A0A371EZQ4"/>
<sequence>MELYDSRNKLGYMFNKTSSLKKDFLCYDIEKGRIFKFSHDLNFKYDPIQARRNFPLYSVYFLLRGMKTPNDQSCLIKETPTKDLSWRHEKVP</sequence>
<keyword evidence="2" id="KW-1185">Reference proteome</keyword>
<comment type="caution">
    <text evidence="1">The sequence shown here is derived from an EMBL/GenBank/DDBJ whole genome shotgun (WGS) entry which is preliminary data.</text>
</comment>
<organism evidence="1 2">
    <name type="scientific">Mucuna pruriens</name>
    <name type="common">Velvet bean</name>
    <name type="synonym">Dolichos pruriens</name>
    <dbReference type="NCBI Taxonomy" id="157652"/>
    <lineage>
        <taxon>Eukaryota</taxon>
        <taxon>Viridiplantae</taxon>
        <taxon>Streptophyta</taxon>
        <taxon>Embryophyta</taxon>
        <taxon>Tracheophyta</taxon>
        <taxon>Spermatophyta</taxon>
        <taxon>Magnoliopsida</taxon>
        <taxon>eudicotyledons</taxon>
        <taxon>Gunneridae</taxon>
        <taxon>Pentapetalae</taxon>
        <taxon>rosids</taxon>
        <taxon>fabids</taxon>
        <taxon>Fabales</taxon>
        <taxon>Fabaceae</taxon>
        <taxon>Papilionoideae</taxon>
        <taxon>50 kb inversion clade</taxon>
        <taxon>NPAAA clade</taxon>
        <taxon>indigoferoid/millettioid clade</taxon>
        <taxon>Phaseoleae</taxon>
        <taxon>Mucuna</taxon>
    </lineage>
</organism>
<reference evidence="1" key="1">
    <citation type="submission" date="2018-05" db="EMBL/GenBank/DDBJ databases">
        <title>Draft genome of Mucuna pruriens seed.</title>
        <authorList>
            <person name="Nnadi N.E."/>
            <person name="Vos R."/>
            <person name="Hasami M.H."/>
            <person name="Devisetty U.K."/>
            <person name="Aguiy J.C."/>
        </authorList>
    </citation>
    <scope>NUCLEOTIDE SEQUENCE [LARGE SCALE GENOMIC DNA]</scope>
    <source>
        <strain evidence="1">JCA_2017</strain>
    </source>
</reference>
<gene>
    <name evidence="1" type="ORF">CR513_49174</name>
</gene>
<accession>A0A371EZQ4</accession>
<evidence type="ECO:0000313" key="2">
    <source>
        <dbReference type="Proteomes" id="UP000257109"/>
    </source>
</evidence>
<feature type="non-terminal residue" evidence="1">
    <location>
        <position position="1"/>
    </location>
</feature>
<name>A0A371EZQ4_MUCPR</name>
<protein>
    <submittedName>
        <fullName evidence="1">Uncharacterized protein</fullName>
    </submittedName>
</protein>
<dbReference type="Proteomes" id="UP000257109">
    <property type="component" value="Unassembled WGS sequence"/>
</dbReference>
<evidence type="ECO:0000313" key="1">
    <source>
        <dbReference type="EMBL" id="RDX71474.1"/>
    </source>
</evidence>
<dbReference type="EMBL" id="QJKJ01011318">
    <property type="protein sequence ID" value="RDX71474.1"/>
    <property type="molecule type" value="Genomic_DNA"/>
</dbReference>
<dbReference type="OrthoDB" id="1746033at2759"/>
<proteinExistence type="predicted"/>